<keyword evidence="1" id="KW-1185">Reference proteome</keyword>
<dbReference type="Proteomes" id="UP000887564">
    <property type="component" value="Unplaced"/>
</dbReference>
<name>A0A914SBF9_PAREQ</name>
<evidence type="ECO:0000313" key="1">
    <source>
        <dbReference type="Proteomes" id="UP000887564"/>
    </source>
</evidence>
<sequence length="112" mass="13110">MRTHGLMQNCPHCCVVTFIEEQMRQHLTQHSLEGQRITYICAFCANTYSSVRSLLSRTLLIQTIFKDERLCHHMMRNHRMVVMYFCKNCGIGCTNGQLVYLHIVRNECVSQV</sequence>
<dbReference type="WBParaSite" id="PEQ_0001144601-mRNA-1">
    <property type="protein sequence ID" value="PEQ_0001144601-mRNA-1"/>
    <property type="gene ID" value="PEQ_0001144601"/>
</dbReference>
<evidence type="ECO:0000313" key="2">
    <source>
        <dbReference type="WBParaSite" id="PEQ_0001144601-mRNA-1"/>
    </source>
</evidence>
<dbReference type="AlphaFoldDB" id="A0A914SBF9"/>
<reference evidence="2" key="1">
    <citation type="submission" date="2022-11" db="UniProtKB">
        <authorList>
            <consortium name="WormBaseParasite"/>
        </authorList>
    </citation>
    <scope>IDENTIFICATION</scope>
</reference>
<proteinExistence type="predicted"/>
<accession>A0A914SBF9</accession>
<organism evidence="1 2">
    <name type="scientific">Parascaris equorum</name>
    <name type="common">Equine roundworm</name>
    <dbReference type="NCBI Taxonomy" id="6256"/>
    <lineage>
        <taxon>Eukaryota</taxon>
        <taxon>Metazoa</taxon>
        <taxon>Ecdysozoa</taxon>
        <taxon>Nematoda</taxon>
        <taxon>Chromadorea</taxon>
        <taxon>Rhabditida</taxon>
        <taxon>Spirurina</taxon>
        <taxon>Ascaridomorpha</taxon>
        <taxon>Ascaridoidea</taxon>
        <taxon>Ascarididae</taxon>
        <taxon>Parascaris</taxon>
    </lineage>
</organism>
<protein>
    <submittedName>
        <fullName evidence="2">C2H2-type domain-containing protein</fullName>
    </submittedName>
</protein>